<evidence type="ECO:0000256" key="2">
    <source>
        <dbReference type="ARBA" id="ARBA00022603"/>
    </source>
</evidence>
<dbReference type="AlphaFoldDB" id="A0A177NC54"/>
<dbReference type="SUPFAM" id="SSF53335">
    <property type="entry name" value="S-adenosyl-L-methionine-dependent methyltransferases"/>
    <property type="match status" value="1"/>
</dbReference>
<dbReference type="REBASE" id="164844">
    <property type="entry name" value="M.Mle45370ORF9475P"/>
</dbReference>
<dbReference type="OrthoDB" id="9813719at2"/>
<evidence type="ECO:0000256" key="7">
    <source>
        <dbReference type="PROSITE-ProRule" id="PRU01016"/>
    </source>
</evidence>
<dbReference type="GO" id="GO:0032259">
    <property type="term" value="P:methylation"/>
    <property type="evidence" value="ECO:0007669"/>
    <property type="project" value="UniProtKB-KW"/>
</dbReference>
<keyword evidence="3 7" id="KW-0808">Transferase</keyword>
<dbReference type="InterPro" id="IPR001525">
    <property type="entry name" value="C5_MeTfrase"/>
</dbReference>
<evidence type="ECO:0000256" key="4">
    <source>
        <dbReference type="ARBA" id="ARBA00022691"/>
    </source>
</evidence>
<evidence type="ECO:0000313" key="9">
    <source>
        <dbReference type="EMBL" id="OAI15628.1"/>
    </source>
</evidence>
<dbReference type="Gene3D" id="3.40.50.150">
    <property type="entry name" value="Vaccinia Virus protein VP39"/>
    <property type="match status" value="1"/>
</dbReference>
<dbReference type="Proteomes" id="UP000078476">
    <property type="component" value="Unassembled WGS sequence"/>
</dbReference>
<dbReference type="Gene3D" id="3.90.120.10">
    <property type="entry name" value="DNA Methylase, subunit A, domain 2"/>
    <property type="match status" value="1"/>
</dbReference>
<organism evidence="9 10">
    <name type="scientific">Methylomonas lenta</name>
    <dbReference type="NCBI Taxonomy" id="980561"/>
    <lineage>
        <taxon>Bacteria</taxon>
        <taxon>Pseudomonadati</taxon>
        <taxon>Pseudomonadota</taxon>
        <taxon>Gammaproteobacteria</taxon>
        <taxon>Methylococcales</taxon>
        <taxon>Methylococcaceae</taxon>
        <taxon>Methylomonas</taxon>
    </lineage>
</organism>
<dbReference type="Pfam" id="PF00145">
    <property type="entry name" value="DNA_methylase"/>
    <property type="match status" value="1"/>
</dbReference>
<dbReference type="EMBL" id="LUUI01000101">
    <property type="protein sequence ID" value="OAI15628.1"/>
    <property type="molecule type" value="Genomic_DNA"/>
</dbReference>
<dbReference type="NCBIfam" id="TIGR00675">
    <property type="entry name" value="dcm"/>
    <property type="match status" value="1"/>
</dbReference>
<dbReference type="PANTHER" id="PTHR10629">
    <property type="entry name" value="CYTOSINE-SPECIFIC METHYLTRANSFERASE"/>
    <property type="match status" value="1"/>
</dbReference>
<comment type="catalytic activity">
    <reaction evidence="6">
        <text>a 2'-deoxycytidine in DNA + S-adenosyl-L-methionine = a 5-methyl-2'-deoxycytidine in DNA + S-adenosyl-L-homocysteine + H(+)</text>
        <dbReference type="Rhea" id="RHEA:13681"/>
        <dbReference type="Rhea" id="RHEA-COMP:11369"/>
        <dbReference type="Rhea" id="RHEA-COMP:11370"/>
        <dbReference type="ChEBI" id="CHEBI:15378"/>
        <dbReference type="ChEBI" id="CHEBI:57856"/>
        <dbReference type="ChEBI" id="CHEBI:59789"/>
        <dbReference type="ChEBI" id="CHEBI:85452"/>
        <dbReference type="ChEBI" id="CHEBI:85454"/>
        <dbReference type="EC" id="2.1.1.37"/>
    </reaction>
</comment>
<comment type="caution">
    <text evidence="9">The sequence shown here is derived from an EMBL/GenBank/DDBJ whole genome shotgun (WGS) entry which is preliminary data.</text>
</comment>
<name>A0A177NC54_9GAMM</name>
<gene>
    <name evidence="9" type="ORF">A1359_09475</name>
</gene>
<evidence type="ECO:0000256" key="5">
    <source>
        <dbReference type="ARBA" id="ARBA00022747"/>
    </source>
</evidence>
<dbReference type="GO" id="GO:0003886">
    <property type="term" value="F:DNA (cytosine-5-)-methyltransferase activity"/>
    <property type="evidence" value="ECO:0007669"/>
    <property type="project" value="UniProtKB-EC"/>
</dbReference>
<evidence type="ECO:0000256" key="8">
    <source>
        <dbReference type="RuleBase" id="RU000416"/>
    </source>
</evidence>
<keyword evidence="5" id="KW-0680">Restriction system</keyword>
<evidence type="ECO:0000256" key="3">
    <source>
        <dbReference type="ARBA" id="ARBA00022679"/>
    </source>
</evidence>
<dbReference type="PANTHER" id="PTHR10629:SF52">
    <property type="entry name" value="DNA (CYTOSINE-5)-METHYLTRANSFERASE 1"/>
    <property type="match status" value="1"/>
</dbReference>
<dbReference type="EC" id="2.1.1.37" evidence="1"/>
<evidence type="ECO:0000256" key="6">
    <source>
        <dbReference type="ARBA" id="ARBA00047422"/>
    </source>
</evidence>
<evidence type="ECO:0000256" key="1">
    <source>
        <dbReference type="ARBA" id="ARBA00011975"/>
    </source>
</evidence>
<evidence type="ECO:0000313" key="10">
    <source>
        <dbReference type="Proteomes" id="UP000078476"/>
    </source>
</evidence>
<dbReference type="InterPro" id="IPR050390">
    <property type="entry name" value="C5-Methyltransferase"/>
</dbReference>
<accession>A0A177NC54</accession>
<dbReference type="InterPro" id="IPR029063">
    <property type="entry name" value="SAM-dependent_MTases_sf"/>
</dbReference>
<feature type="active site" evidence="7">
    <location>
        <position position="81"/>
    </location>
</feature>
<comment type="similarity">
    <text evidence="7 8">Belongs to the class I-like SAM-binding methyltransferase superfamily. C5-methyltransferase family.</text>
</comment>
<dbReference type="GO" id="GO:0009307">
    <property type="term" value="P:DNA restriction-modification system"/>
    <property type="evidence" value="ECO:0007669"/>
    <property type="project" value="UniProtKB-KW"/>
</dbReference>
<reference evidence="9 10" key="1">
    <citation type="submission" date="2016-03" db="EMBL/GenBank/DDBJ databases">
        <authorList>
            <person name="Ploux O."/>
        </authorList>
    </citation>
    <scope>NUCLEOTIDE SEQUENCE [LARGE SCALE GENOMIC DNA]</scope>
    <source>
        <strain evidence="9 10">R-45370</strain>
    </source>
</reference>
<keyword evidence="4 7" id="KW-0949">S-adenosyl-L-methionine</keyword>
<dbReference type="GO" id="GO:0044027">
    <property type="term" value="P:negative regulation of gene expression via chromosomal CpG island methylation"/>
    <property type="evidence" value="ECO:0007669"/>
    <property type="project" value="TreeGrafter"/>
</dbReference>
<keyword evidence="2 7" id="KW-0489">Methyltransferase</keyword>
<proteinExistence type="inferred from homology"/>
<keyword evidence="10" id="KW-1185">Reference proteome</keyword>
<dbReference type="STRING" id="980561.A1359_09475"/>
<dbReference type="RefSeq" id="WP_066982112.1">
    <property type="nucleotide sequence ID" value="NZ_LUUI01000101.1"/>
</dbReference>
<protein>
    <recommendedName>
        <fullName evidence="1">DNA (cytosine-5-)-methyltransferase</fullName>
        <ecNumber evidence="1">2.1.1.37</ecNumber>
    </recommendedName>
</protein>
<dbReference type="PRINTS" id="PR00105">
    <property type="entry name" value="C5METTRFRASE"/>
</dbReference>
<dbReference type="PROSITE" id="PS51679">
    <property type="entry name" value="SAM_MT_C5"/>
    <property type="match status" value="1"/>
</dbReference>
<sequence>MIDVFDFFSGCGGTSKGFELAGLDIQMAIDSDKDAALTYRNNFPKAKFYCEDIRSFPTDSLSSFVSSRQDRPMLFCGCAPCQPFSKQKKGKNDQDNRISLLLEFLRFIQFFLPEYVFIENVPGLQNVYGKCGPFDTFVTALKKSLYQVEFKSISSQDYGVPQKRKRLVLIASRLEYISFPDPTHGDGWINTRFTTVADKIKHLPAIEAGEVCSQDSNHRAAKLSPINLARIKATPEGGDRRHWPAQLLLKCHKDYVGHSDVYGRMRWNTPASGLTTRCISYSNGRFGHPEQNRAISVREAACLQTFPEDFVFLGNLNSMARQIGNAVPVDVARVFGEHFLIHYQNYCKTKDSKAA</sequence>
<dbReference type="GO" id="GO:0003677">
    <property type="term" value="F:DNA binding"/>
    <property type="evidence" value="ECO:0007669"/>
    <property type="project" value="TreeGrafter"/>
</dbReference>